<evidence type="ECO:0000313" key="2">
    <source>
        <dbReference type="EMBL" id="TGL31647.1"/>
    </source>
</evidence>
<feature type="transmembrane region" description="Helical" evidence="1">
    <location>
        <begin position="88"/>
        <end position="112"/>
    </location>
</feature>
<evidence type="ECO:0000256" key="1">
    <source>
        <dbReference type="SAM" id="Phobius"/>
    </source>
</evidence>
<feature type="transmembrane region" description="Helical" evidence="1">
    <location>
        <begin position="200"/>
        <end position="217"/>
    </location>
</feature>
<sequence>MNKAAIVSIFKNKFFQFSVVCYLLIQILLITRKYFDLDTEKNDTFSALNYLIFVLIVLFFFLGLKSIMELTAMVTLPDLSLLNMFGRLAIFTVPSWFIFLFYSHLLMILLGIELDSKHSYHSPLQGIIFVTGLMIYFIVYLAGGAIVVGSRTMVEHFKKLKKIFSNRESYIYFTVFFIPYILLMTYSVVTDPIIRKFDQLIFSIVVFVIYLNFILLVKHWQRIESTT</sequence>
<dbReference type="Proteomes" id="UP000297871">
    <property type="component" value="Unassembled WGS sequence"/>
</dbReference>
<dbReference type="OrthoDB" id="9835894at2"/>
<organism evidence="2 3">
    <name type="scientific">Leptospira koniambonensis</name>
    <dbReference type="NCBI Taxonomy" id="2484950"/>
    <lineage>
        <taxon>Bacteria</taxon>
        <taxon>Pseudomonadati</taxon>
        <taxon>Spirochaetota</taxon>
        <taxon>Spirochaetia</taxon>
        <taxon>Leptospirales</taxon>
        <taxon>Leptospiraceae</taxon>
        <taxon>Leptospira</taxon>
    </lineage>
</organism>
<dbReference type="RefSeq" id="WP_135616383.1">
    <property type="nucleotide sequence ID" value="NZ_RQFY01000007.1"/>
</dbReference>
<name>A0A4R9J653_9LEPT</name>
<feature type="transmembrane region" description="Helical" evidence="1">
    <location>
        <begin position="14"/>
        <end position="35"/>
    </location>
</feature>
<dbReference type="AlphaFoldDB" id="A0A4R9J653"/>
<keyword evidence="1" id="KW-0812">Transmembrane</keyword>
<reference evidence="2" key="1">
    <citation type="journal article" date="2019" name="PLoS Negl. Trop. Dis.">
        <title>Revisiting the worldwide diversity of Leptospira species in the environment.</title>
        <authorList>
            <person name="Vincent A.T."/>
            <person name="Schiettekatte O."/>
            <person name="Bourhy P."/>
            <person name="Veyrier F.J."/>
            <person name="Picardeau M."/>
        </authorList>
    </citation>
    <scope>NUCLEOTIDE SEQUENCE [LARGE SCALE GENOMIC DNA]</scope>
    <source>
        <strain evidence="2">201800265</strain>
    </source>
</reference>
<protein>
    <submittedName>
        <fullName evidence="2">Uncharacterized protein</fullName>
    </submittedName>
</protein>
<comment type="caution">
    <text evidence="2">The sequence shown here is derived from an EMBL/GenBank/DDBJ whole genome shotgun (WGS) entry which is preliminary data.</text>
</comment>
<feature type="transmembrane region" description="Helical" evidence="1">
    <location>
        <begin position="47"/>
        <end position="67"/>
    </location>
</feature>
<keyword evidence="3" id="KW-1185">Reference proteome</keyword>
<proteinExistence type="predicted"/>
<gene>
    <name evidence="2" type="ORF">EHQ52_17115</name>
</gene>
<dbReference type="EMBL" id="RQFY01000007">
    <property type="protein sequence ID" value="TGL31647.1"/>
    <property type="molecule type" value="Genomic_DNA"/>
</dbReference>
<feature type="transmembrane region" description="Helical" evidence="1">
    <location>
        <begin position="124"/>
        <end position="149"/>
    </location>
</feature>
<evidence type="ECO:0000313" key="3">
    <source>
        <dbReference type="Proteomes" id="UP000297871"/>
    </source>
</evidence>
<keyword evidence="1" id="KW-1133">Transmembrane helix</keyword>
<feature type="transmembrane region" description="Helical" evidence="1">
    <location>
        <begin position="170"/>
        <end position="188"/>
    </location>
</feature>
<accession>A0A4R9J653</accession>
<keyword evidence="1" id="KW-0472">Membrane</keyword>